<accession>X1NAD4</accession>
<proteinExistence type="predicted"/>
<evidence type="ECO:0000313" key="1">
    <source>
        <dbReference type="EMBL" id="GAI15609.1"/>
    </source>
</evidence>
<dbReference type="EMBL" id="BARV01006654">
    <property type="protein sequence ID" value="GAI15609.1"/>
    <property type="molecule type" value="Genomic_DNA"/>
</dbReference>
<comment type="caution">
    <text evidence="1">The sequence shown here is derived from an EMBL/GenBank/DDBJ whole genome shotgun (WGS) entry which is preliminary data.</text>
</comment>
<sequence>MAGLTTINAAIYELDLVRSTPGIMGVIIDGIVIVSLNKDRWQAVMDGVSDWIDVSGWTDKVLSVASAVTDGSGNIDLNIYIFLSPKDKYVLDNEATVDTQDYQVITVVDNLTTGTLATYDAQDIDELQRPTRSMLVALDNGDGTDSLTVDIWIEGWS</sequence>
<reference evidence="1" key="1">
    <citation type="journal article" date="2014" name="Front. Microbiol.">
        <title>High frequency of phylogenetically diverse reductive dehalogenase-homologous genes in deep subseafloor sedimentary metagenomes.</title>
        <authorList>
            <person name="Kawai M."/>
            <person name="Futagami T."/>
            <person name="Toyoda A."/>
            <person name="Takaki Y."/>
            <person name="Nishi S."/>
            <person name="Hori S."/>
            <person name="Arai W."/>
            <person name="Tsubouchi T."/>
            <person name="Morono Y."/>
            <person name="Uchiyama I."/>
            <person name="Ito T."/>
            <person name="Fujiyama A."/>
            <person name="Inagaki F."/>
            <person name="Takami H."/>
        </authorList>
    </citation>
    <scope>NUCLEOTIDE SEQUENCE</scope>
    <source>
        <strain evidence="1">Expedition CK06-06</strain>
    </source>
</reference>
<dbReference type="AlphaFoldDB" id="X1NAD4"/>
<gene>
    <name evidence="1" type="ORF">S06H3_13623</name>
</gene>
<organism evidence="1">
    <name type="scientific">marine sediment metagenome</name>
    <dbReference type="NCBI Taxonomy" id="412755"/>
    <lineage>
        <taxon>unclassified sequences</taxon>
        <taxon>metagenomes</taxon>
        <taxon>ecological metagenomes</taxon>
    </lineage>
</organism>
<name>X1NAD4_9ZZZZ</name>
<protein>
    <submittedName>
        <fullName evidence="1">Uncharacterized protein</fullName>
    </submittedName>
</protein>